<name>A0A4C1X2N2_EUMVA</name>
<reference evidence="1 2" key="1">
    <citation type="journal article" date="2019" name="Commun. Biol.">
        <title>The bagworm genome reveals a unique fibroin gene that provides high tensile strength.</title>
        <authorList>
            <person name="Kono N."/>
            <person name="Nakamura H."/>
            <person name="Ohtoshi R."/>
            <person name="Tomita M."/>
            <person name="Numata K."/>
            <person name="Arakawa K."/>
        </authorList>
    </citation>
    <scope>NUCLEOTIDE SEQUENCE [LARGE SCALE GENOMIC DNA]</scope>
</reference>
<keyword evidence="2" id="KW-1185">Reference proteome</keyword>
<evidence type="ECO:0000313" key="2">
    <source>
        <dbReference type="Proteomes" id="UP000299102"/>
    </source>
</evidence>
<comment type="caution">
    <text evidence="1">The sequence shown here is derived from an EMBL/GenBank/DDBJ whole genome shotgun (WGS) entry which is preliminary data.</text>
</comment>
<accession>A0A4C1X2N2</accession>
<dbReference type="EMBL" id="BGZK01000725">
    <property type="protein sequence ID" value="GBP57988.1"/>
    <property type="molecule type" value="Genomic_DNA"/>
</dbReference>
<proteinExistence type="predicted"/>
<evidence type="ECO:0000313" key="1">
    <source>
        <dbReference type="EMBL" id="GBP57988.1"/>
    </source>
</evidence>
<dbReference type="Proteomes" id="UP000299102">
    <property type="component" value="Unassembled WGS sequence"/>
</dbReference>
<gene>
    <name evidence="1" type="ORF">EVAR_32918_1</name>
</gene>
<dbReference type="AlphaFoldDB" id="A0A4C1X2N2"/>
<sequence>MFGLNLDRGAADLRARNSMPWRNGIMLSCQGRHVVWGETRCETRPYTTVFNDCNYTCRHDAHAYNFALKYAHEPAHEPVILFIRSVLDSSVK</sequence>
<protein>
    <submittedName>
        <fullName evidence="1">Uncharacterized protein</fullName>
    </submittedName>
</protein>
<organism evidence="1 2">
    <name type="scientific">Eumeta variegata</name>
    <name type="common">Bagworm moth</name>
    <name type="synonym">Eumeta japonica</name>
    <dbReference type="NCBI Taxonomy" id="151549"/>
    <lineage>
        <taxon>Eukaryota</taxon>
        <taxon>Metazoa</taxon>
        <taxon>Ecdysozoa</taxon>
        <taxon>Arthropoda</taxon>
        <taxon>Hexapoda</taxon>
        <taxon>Insecta</taxon>
        <taxon>Pterygota</taxon>
        <taxon>Neoptera</taxon>
        <taxon>Endopterygota</taxon>
        <taxon>Lepidoptera</taxon>
        <taxon>Glossata</taxon>
        <taxon>Ditrysia</taxon>
        <taxon>Tineoidea</taxon>
        <taxon>Psychidae</taxon>
        <taxon>Oiketicinae</taxon>
        <taxon>Eumeta</taxon>
    </lineage>
</organism>